<evidence type="ECO:0000256" key="1">
    <source>
        <dbReference type="SAM" id="MobiDB-lite"/>
    </source>
</evidence>
<proteinExistence type="predicted"/>
<feature type="region of interest" description="Disordered" evidence="1">
    <location>
        <begin position="107"/>
        <end position="142"/>
    </location>
</feature>
<dbReference type="EMBL" id="CDMZ01000430">
    <property type="protein sequence ID" value="CEM14142.1"/>
    <property type="molecule type" value="Genomic_DNA"/>
</dbReference>
<evidence type="ECO:0000313" key="2">
    <source>
        <dbReference type="EMBL" id="CEM14142.1"/>
    </source>
</evidence>
<accession>A0A0G4FL85</accession>
<organism evidence="2">
    <name type="scientific">Chromera velia CCMP2878</name>
    <dbReference type="NCBI Taxonomy" id="1169474"/>
    <lineage>
        <taxon>Eukaryota</taxon>
        <taxon>Sar</taxon>
        <taxon>Alveolata</taxon>
        <taxon>Colpodellida</taxon>
        <taxon>Chromeraceae</taxon>
        <taxon>Chromera</taxon>
    </lineage>
</organism>
<dbReference type="SUPFAM" id="SSF52047">
    <property type="entry name" value="RNI-like"/>
    <property type="match status" value="1"/>
</dbReference>
<gene>
    <name evidence="2" type="ORF">Cvel_17438</name>
</gene>
<reference evidence="2" key="1">
    <citation type="submission" date="2014-11" db="EMBL/GenBank/DDBJ databases">
        <authorList>
            <person name="Otto D Thomas"/>
            <person name="Naeem Raeece"/>
        </authorList>
    </citation>
    <scope>NUCLEOTIDE SEQUENCE</scope>
</reference>
<feature type="region of interest" description="Disordered" evidence="1">
    <location>
        <begin position="1"/>
        <end position="45"/>
    </location>
</feature>
<feature type="compositionally biased region" description="Basic and acidic residues" evidence="1">
    <location>
        <begin position="21"/>
        <end position="34"/>
    </location>
</feature>
<sequence length="605" mass="65186">MRLFGKNAFKTLPSSSSEPNARGDGRDGDVDGARSLKRPITSDLPPRWEAQEALCAGHDNHAHTHHGHSHGQEGCQGCIHHRPPPVVRFTETSFVNLTLNLTVNVNASLDVPPPSVEEQREEGDRGTPGDGEPLQQKKKEERREIRIRVHAYAGKVFLEGRPEVHVHGRHFSAAALGPVLSSLVLLEKETGVQKEGGEGWTGGERDEMSRMKLNVKALRVTEFSGQDGVTVLSSLCSFLGDPSPLLSRLVVLEISELSLPPCLPAQSGLMVQSQENNSVLLLKRLLGLLVESQKEKEGREREKGRGVLRFLLMQRVSVPLPSLPGLSEDMPVPRKDSEGVSWIGAVEDELVALSEGIQTLALGWNVLPPLAGGRGGRRERLEEKREAEGGLTSSRLLERILRPGGTGVENLRLEGCGLRGADVRRLCTAAAVPPSSCGPSPSVLVETQHSWQNLRGGGTEVRDTPGIDARSSFDGWTCRLKLLDLSENILGEEGADALAKLLVLPSVRLQTLRLHRCGLGIGGVLRLLSAVCVGGEGDQDTQVLSVRGDLRTVGSETEEGSGCREGSAGVEGSADVDLILQGLRERDTEMETGGDIERDQPGEGE</sequence>
<name>A0A0G4FL85_9ALVE</name>
<feature type="non-terminal residue" evidence="2">
    <location>
        <position position="605"/>
    </location>
</feature>
<dbReference type="VEuPathDB" id="CryptoDB:Cvel_17438"/>
<feature type="compositionally biased region" description="Basic and acidic residues" evidence="1">
    <location>
        <begin position="583"/>
        <end position="605"/>
    </location>
</feature>
<dbReference type="InterPro" id="IPR032675">
    <property type="entry name" value="LRR_dom_sf"/>
</dbReference>
<feature type="region of interest" description="Disordered" evidence="1">
    <location>
        <begin position="554"/>
        <end position="605"/>
    </location>
</feature>
<dbReference type="Gene3D" id="3.80.10.10">
    <property type="entry name" value="Ribonuclease Inhibitor"/>
    <property type="match status" value="1"/>
</dbReference>
<dbReference type="AlphaFoldDB" id="A0A0G4FL85"/>
<protein>
    <submittedName>
        <fullName evidence="2">Uncharacterized protein</fullName>
    </submittedName>
</protein>